<evidence type="ECO:0000313" key="2">
    <source>
        <dbReference type="Proteomes" id="UP001500604"/>
    </source>
</evidence>
<sequence>MPYWSKLPCNYHSLTPLCDGPTFALKSGDIGFYVELSDDGSFKFEHTVIIGRSNNWLVHSNKVRGVYTSNLNKFRKAVFFRFNGMSGVAEGASALAHHWSRGHYHSGDSAFEETTHQVVGFSSAHWKGFRAANAALGMSAFGPGARARLAKYRKRENIAPKNTICSEMVILAYQLIVGIEEECYGFINLDAKHTLPATLALYLNNNPYWSLIGRGGR</sequence>
<keyword evidence="2" id="KW-1185">Reference proteome</keyword>
<dbReference type="Proteomes" id="UP001500604">
    <property type="component" value="Unassembled WGS sequence"/>
</dbReference>
<dbReference type="RefSeq" id="WP_345197625.1">
    <property type="nucleotide sequence ID" value="NZ_BAABFL010000446.1"/>
</dbReference>
<proteinExistence type="predicted"/>
<name>A0ABP8V650_9GAMM</name>
<organism evidence="1 2">
    <name type="scientific">Kistimonas scapharcae</name>
    <dbReference type="NCBI Taxonomy" id="1036133"/>
    <lineage>
        <taxon>Bacteria</taxon>
        <taxon>Pseudomonadati</taxon>
        <taxon>Pseudomonadota</taxon>
        <taxon>Gammaproteobacteria</taxon>
        <taxon>Oceanospirillales</taxon>
        <taxon>Endozoicomonadaceae</taxon>
        <taxon>Kistimonas</taxon>
    </lineage>
</organism>
<reference evidence="2" key="1">
    <citation type="journal article" date="2019" name="Int. J. Syst. Evol. Microbiol.">
        <title>The Global Catalogue of Microorganisms (GCM) 10K type strain sequencing project: providing services to taxonomists for standard genome sequencing and annotation.</title>
        <authorList>
            <consortium name="The Broad Institute Genomics Platform"/>
            <consortium name="The Broad Institute Genome Sequencing Center for Infectious Disease"/>
            <person name="Wu L."/>
            <person name="Ma J."/>
        </authorList>
    </citation>
    <scope>NUCLEOTIDE SEQUENCE [LARGE SCALE GENOMIC DNA]</scope>
    <source>
        <strain evidence="2">JCM 17805</strain>
    </source>
</reference>
<accession>A0ABP8V650</accession>
<evidence type="ECO:0000313" key="1">
    <source>
        <dbReference type="EMBL" id="GAA4651271.1"/>
    </source>
</evidence>
<comment type="caution">
    <text evidence="1">The sequence shown here is derived from an EMBL/GenBank/DDBJ whole genome shotgun (WGS) entry which is preliminary data.</text>
</comment>
<dbReference type="EMBL" id="BAABFL010000446">
    <property type="protein sequence ID" value="GAA4651271.1"/>
    <property type="molecule type" value="Genomic_DNA"/>
</dbReference>
<gene>
    <name evidence="1" type="ORF">GCM10023116_35550</name>
</gene>
<protein>
    <submittedName>
        <fullName evidence="1">Uncharacterized protein</fullName>
    </submittedName>
</protein>